<proteinExistence type="predicted"/>
<dbReference type="EMBL" id="QSUB01000004">
    <property type="protein sequence ID" value="RGN04261.1"/>
    <property type="molecule type" value="Genomic_DNA"/>
</dbReference>
<protein>
    <submittedName>
        <fullName evidence="1">Uncharacterized protein</fullName>
    </submittedName>
</protein>
<name>A0A3E5A6E4_9FIRM</name>
<gene>
    <name evidence="1" type="ORF">DXB81_09865</name>
</gene>
<reference evidence="1 2" key="1">
    <citation type="submission" date="2018-08" db="EMBL/GenBank/DDBJ databases">
        <title>A genome reference for cultivated species of the human gut microbiota.</title>
        <authorList>
            <person name="Zou Y."/>
            <person name="Xue W."/>
            <person name="Luo G."/>
        </authorList>
    </citation>
    <scope>NUCLEOTIDE SEQUENCE [LARGE SCALE GENOMIC DNA]</scope>
    <source>
        <strain evidence="1 2">OM06-11AA</strain>
    </source>
</reference>
<evidence type="ECO:0000313" key="1">
    <source>
        <dbReference type="EMBL" id="RGN04261.1"/>
    </source>
</evidence>
<dbReference type="Proteomes" id="UP000261222">
    <property type="component" value="Unassembled WGS sequence"/>
</dbReference>
<comment type="caution">
    <text evidence="1">The sequence shown here is derived from an EMBL/GenBank/DDBJ whole genome shotgun (WGS) entry which is preliminary data.</text>
</comment>
<organism evidence="1 2">
    <name type="scientific">Blautia obeum</name>
    <dbReference type="NCBI Taxonomy" id="40520"/>
    <lineage>
        <taxon>Bacteria</taxon>
        <taxon>Bacillati</taxon>
        <taxon>Bacillota</taxon>
        <taxon>Clostridia</taxon>
        <taxon>Lachnospirales</taxon>
        <taxon>Lachnospiraceae</taxon>
        <taxon>Blautia</taxon>
    </lineage>
</organism>
<sequence length="308" mass="34833">MKKRKLKVLYILLTVTLAFLIALTGMFVPKLLLNAKAKKLATATGRMDNGDVSPYTYTMDTKTRIARVEKLVEQIFISGADMYINVRDPLDTELSCEQAQRTIKKFLIAYADMLEEYGLLSTVERNDTDAPVFGSGNDGNLQYQDRLTESGDAQLERDCTYIQMEPPDFMVSPEDQQLSVWVDSGYIYDQFVEITIDAVTGLPVTVQFGIAGIEPDETWCEATAAVLEKVYGIDLKFGAPEMLYEPYAGDMMRQAGKMDFEYAYGFSCVTQDNALHMEYQYYSEDTGYAKSKTSRDVYGEIYICFYGE</sequence>
<evidence type="ECO:0000313" key="2">
    <source>
        <dbReference type="Proteomes" id="UP000261222"/>
    </source>
</evidence>
<dbReference type="AlphaFoldDB" id="A0A3E5A6E4"/>
<accession>A0A3E5A6E4</accession>